<comment type="caution">
    <text evidence="1">The sequence shown here is derived from an EMBL/GenBank/DDBJ whole genome shotgun (WGS) entry which is preliminary data.</text>
</comment>
<name>A0ABQ6F7H6_9RHOO</name>
<proteinExistence type="predicted"/>
<reference evidence="2" key="1">
    <citation type="journal article" date="2019" name="Int. J. Syst. Evol. Microbiol.">
        <title>The Global Catalogue of Microorganisms (GCM) 10K type strain sequencing project: providing services to taxonomists for standard genome sequencing and annotation.</title>
        <authorList>
            <consortium name="The Broad Institute Genomics Platform"/>
            <consortium name="The Broad Institute Genome Sequencing Center for Infectious Disease"/>
            <person name="Wu L."/>
            <person name="Ma J."/>
        </authorList>
    </citation>
    <scope>NUCLEOTIDE SEQUENCE [LARGE SCALE GENOMIC DNA]</scope>
    <source>
        <strain evidence="2">NBRC 102407</strain>
    </source>
</reference>
<protein>
    <submittedName>
        <fullName evidence="1">Uncharacterized protein</fullName>
    </submittedName>
</protein>
<keyword evidence="2" id="KW-1185">Reference proteome</keyword>
<evidence type="ECO:0000313" key="2">
    <source>
        <dbReference type="Proteomes" id="UP001157167"/>
    </source>
</evidence>
<evidence type="ECO:0000313" key="1">
    <source>
        <dbReference type="EMBL" id="GLT20805.1"/>
    </source>
</evidence>
<organism evidence="1 2">
    <name type="scientific">Zoogloea oryzae</name>
    <dbReference type="NCBI Taxonomy" id="310767"/>
    <lineage>
        <taxon>Bacteria</taxon>
        <taxon>Pseudomonadati</taxon>
        <taxon>Pseudomonadota</taxon>
        <taxon>Betaproteobacteria</taxon>
        <taxon>Rhodocyclales</taxon>
        <taxon>Zoogloeaceae</taxon>
        <taxon>Zoogloea</taxon>
    </lineage>
</organism>
<sequence length="81" mass="8967">MKHIYPRKTVVHLHGHRIARALRALADRAERGELLGVAIAMWTADADIDMAVSGVFEKAAHMAYYAVARLKDALLSPDLDD</sequence>
<gene>
    <name evidence="1" type="ORF">GCM10007933_02570</name>
</gene>
<dbReference type="EMBL" id="BSPX01000002">
    <property type="protein sequence ID" value="GLT20805.1"/>
    <property type="molecule type" value="Genomic_DNA"/>
</dbReference>
<dbReference type="Proteomes" id="UP001157167">
    <property type="component" value="Unassembled WGS sequence"/>
</dbReference>
<accession>A0ABQ6F7H6</accession>